<dbReference type="EMBL" id="PIDS01002251">
    <property type="protein sequence ID" value="PLL15782.1"/>
    <property type="molecule type" value="Genomic_DNA"/>
</dbReference>
<dbReference type="InterPro" id="IPR052711">
    <property type="entry name" value="Zinc_ADH-like"/>
</dbReference>
<dbReference type="PANTHER" id="PTHR45033:SF2">
    <property type="entry name" value="ZINC-TYPE ALCOHOL DEHYDROGENASE-LIKE PROTEIN C1773.06C"/>
    <property type="match status" value="1"/>
</dbReference>
<reference evidence="2 3" key="1">
    <citation type="submission" date="2017-11" db="EMBL/GenBank/DDBJ databases">
        <authorList>
            <person name="Han C.G."/>
        </authorList>
    </citation>
    <scope>NUCLEOTIDE SEQUENCE [LARGE SCALE GENOMIC DNA]</scope>
    <source>
        <strain evidence="2 3">A11</strain>
    </source>
</reference>
<name>A0A2J4PAE6_9ENTR</name>
<feature type="non-terminal residue" evidence="2">
    <location>
        <position position="75"/>
    </location>
</feature>
<proteinExistence type="predicted"/>
<dbReference type="PANTHER" id="PTHR45033">
    <property type="match status" value="1"/>
</dbReference>
<dbReference type="AlphaFoldDB" id="A0A2J4PAE6"/>
<dbReference type="Gene3D" id="3.90.180.10">
    <property type="entry name" value="Medium-chain alcohol dehydrogenases, catalytic domain"/>
    <property type="match status" value="1"/>
</dbReference>
<organism evidence="2 3">
    <name type="scientific">Klebsiella michiganensis</name>
    <dbReference type="NCBI Taxonomy" id="1134687"/>
    <lineage>
        <taxon>Bacteria</taxon>
        <taxon>Pseudomonadati</taxon>
        <taxon>Pseudomonadota</taxon>
        <taxon>Gammaproteobacteria</taxon>
        <taxon>Enterobacterales</taxon>
        <taxon>Enterobacteriaceae</taxon>
        <taxon>Klebsiella/Raoultella group</taxon>
        <taxon>Klebsiella</taxon>
    </lineage>
</organism>
<sequence length="75" mass="8167">MTETMQRWSMDALGRDNLKLIQSPVPQPGPGEVCVRVNAVALNYRDKMVIEGTMPIALSFPFTPASDMAGVVEST</sequence>
<feature type="domain" description="Alcohol dehydrogenase-like N-terminal" evidence="1">
    <location>
        <begin position="29"/>
        <end position="74"/>
    </location>
</feature>
<protein>
    <submittedName>
        <fullName evidence="2">Alcohol dehydrogenase</fullName>
    </submittedName>
</protein>
<dbReference type="SUPFAM" id="SSF50129">
    <property type="entry name" value="GroES-like"/>
    <property type="match status" value="1"/>
</dbReference>
<comment type="caution">
    <text evidence="2">The sequence shown here is derived from an EMBL/GenBank/DDBJ whole genome shotgun (WGS) entry which is preliminary data.</text>
</comment>
<dbReference type="InterPro" id="IPR013154">
    <property type="entry name" value="ADH-like_N"/>
</dbReference>
<dbReference type="Proteomes" id="UP000234505">
    <property type="component" value="Unassembled WGS sequence"/>
</dbReference>
<evidence type="ECO:0000313" key="3">
    <source>
        <dbReference type="Proteomes" id="UP000234505"/>
    </source>
</evidence>
<evidence type="ECO:0000259" key="1">
    <source>
        <dbReference type="Pfam" id="PF08240"/>
    </source>
</evidence>
<evidence type="ECO:0000313" key="2">
    <source>
        <dbReference type="EMBL" id="PLL15782.1"/>
    </source>
</evidence>
<dbReference type="Pfam" id="PF08240">
    <property type="entry name" value="ADH_N"/>
    <property type="match status" value="1"/>
</dbReference>
<accession>A0A2J4PAE6</accession>
<gene>
    <name evidence="2" type="ORF">CWN50_35860</name>
</gene>
<dbReference type="InterPro" id="IPR011032">
    <property type="entry name" value="GroES-like_sf"/>
</dbReference>
<reference evidence="2 3" key="2">
    <citation type="submission" date="2018-01" db="EMBL/GenBank/DDBJ databases">
        <title>Genomic study of Klebsiella pneumoniae.</title>
        <authorList>
            <person name="Yang Y."/>
            <person name="Bicalho R."/>
        </authorList>
    </citation>
    <scope>NUCLEOTIDE SEQUENCE [LARGE SCALE GENOMIC DNA]</scope>
    <source>
        <strain evidence="2 3">A11</strain>
    </source>
</reference>